<feature type="compositionally biased region" description="Basic and acidic residues" evidence="8">
    <location>
        <begin position="370"/>
        <end position="416"/>
    </location>
</feature>
<feature type="coiled-coil region" evidence="7">
    <location>
        <begin position="136"/>
        <end position="163"/>
    </location>
</feature>
<evidence type="ECO:0000256" key="8">
    <source>
        <dbReference type="SAM" id="MobiDB-lite"/>
    </source>
</evidence>
<comment type="similarity">
    <text evidence="2">Belongs to the NOP14 family.</text>
</comment>
<dbReference type="Pfam" id="PF04147">
    <property type="entry name" value="Nop14"/>
    <property type="match status" value="3"/>
</dbReference>
<evidence type="ECO:0000313" key="9">
    <source>
        <dbReference type="EMBL" id="KOB76289.1"/>
    </source>
</evidence>
<sequence>MAKVKNKRNNGLADKVHNKRKSEVNKKKLNPFEVHINREKLKVLGKKSKHDKGLPGVSRAKAVQKRKETLGTEMKLMNKTNSFIDRRIGEKDGQLSAEDRMIARFAAERVKQHSKKNIYNLADDETDYKDGAKSHKDLIEQLIAESKKRKAEKQKEKEQTLDLTEKLDSEWKDLQPVVFKRQKVEEESLIDKVLSQAEKQSADYDKMMRELKFEKRGTQAKEERAKLEQWERDLKQRMDGEEVKKTPTTTSRHRSAEDLEDNFELEDEKEFMLAYDNDGKPLCLTQNLNTSDDDDESDNESDDENAKDTTKDKNKSGKKPSSDDGSDDDEDSDDDSKPEEKISNTNPKKTESILFPNDESSDDDSNDSSDAEKSKPQVKTTKKEQIKTKKDQLEVKTKTEIREISKSEVKTTKNEESILFPNGNEESDKDSDDDEESGDEESDDEEKPKKDNFQDLKESDEENEIEIDPAEQQIQIKSFFDQKTMEGANLKQSVALHKLIKSHDPSLSANNKEHLSRLFAHMLQLTNDIFTDITEAGPLLKAFLTFDRLVPYFYDLAKTNKVSTKKYLIELLKEKREKYKKNPKKIPDLDTLIFFKLVSLIYPTSDFRHPVTTPSLIFMSEILTQSKFNDAYSISRGIFLTALVLEYTVLSKRLVPSALNFLRGILYLASNTCILNPIQVVPPFKTNRDAKVLNLENDCSKMAVVNKMAAKDLLLTEIDDDFKIRSLLISTRMTKEFFDNLSDLEAQECLFESHLKLLGRVDLEIYPKKVNKLITEIVKDMKDSLEVKTYTPFTGSKNSKLSRETADRMRLQTRYKKEMKGALREIRRDKAYIGSVKIKQKMA</sequence>
<evidence type="ECO:0000256" key="1">
    <source>
        <dbReference type="ARBA" id="ARBA00004604"/>
    </source>
</evidence>
<name>A0A0L7LLR6_OPEBR</name>
<protein>
    <submittedName>
        <fullName evidence="9">Nucleolar protein 14-like protein</fullName>
    </submittedName>
</protein>
<dbReference type="AlphaFoldDB" id="A0A0L7LLR6"/>
<feature type="non-terminal residue" evidence="9">
    <location>
        <position position="843"/>
    </location>
</feature>
<gene>
    <name evidence="9" type="ORF">OBRU01_06064</name>
</gene>
<feature type="compositionally biased region" description="Acidic residues" evidence="8">
    <location>
        <begin position="324"/>
        <end position="337"/>
    </location>
</feature>
<keyword evidence="4" id="KW-0698">rRNA processing</keyword>
<keyword evidence="10" id="KW-1185">Reference proteome</keyword>
<reference evidence="9 10" key="1">
    <citation type="journal article" date="2015" name="Genome Biol. Evol.">
        <title>The genome of winter moth (Operophtera brumata) provides a genomic perspective on sexual dimorphism and phenology.</title>
        <authorList>
            <person name="Derks M.F."/>
            <person name="Smit S."/>
            <person name="Salis L."/>
            <person name="Schijlen E."/>
            <person name="Bossers A."/>
            <person name="Mateman C."/>
            <person name="Pijl A.S."/>
            <person name="de Ridder D."/>
            <person name="Groenen M.A."/>
            <person name="Visser M.E."/>
            <person name="Megens H.J."/>
        </authorList>
    </citation>
    <scope>NUCLEOTIDE SEQUENCE [LARGE SCALE GENOMIC DNA]</scope>
    <source>
        <strain evidence="9">WM2013NL</strain>
        <tissue evidence="9">Head and thorax</tissue>
    </source>
</reference>
<feature type="compositionally biased region" description="Basic and acidic residues" evidence="8">
    <location>
        <begin position="304"/>
        <end position="315"/>
    </location>
</feature>
<dbReference type="STRING" id="104452.A0A0L7LLR6"/>
<feature type="compositionally biased region" description="Acidic residues" evidence="8">
    <location>
        <begin position="458"/>
        <end position="469"/>
    </location>
</feature>
<evidence type="ECO:0000313" key="10">
    <source>
        <dbReference type="Proteomes" id="UP000037510"/>
    </source>
</evidence>
<evidence type="ECO:0000256" key="2">
    <source>
        <dbReference type="ARBA" id="ARBA00007466"/>
    </source>
</evidence>
<feature type="compositionally biased region" description="Acidic residues" evidence="8">
    <location>
        <begin position="425"/>
        <end position="445"/>
    </location>
</feature>
<feature type="compositionally biased region" description="Acidic residues" evidence="8">
    <location>
        <begin position="258"/>
        <end position="269"/>
    </location>
</feature>
<comment type="subcellular location">
    <subcellularLocation>
        <location evidence="1">Nucleus</location>
        <location evidence="1">Nucleolus</location>
    </subcellularLocation>
</comment>
<dbReference type="PANTHER" id="PTHR23183:SF0">
    <property type="entry name" value="NUCLEOLAR PROTEIN 14"/>
    <property type="match status" value="1"/>
</dbReference>
<dbReference type="GO" id="GO:0030692">
    <property type="term" value="C:Noc4p-Nop14p complex"/>
    <property type="evidence" value="ECO:0007669"/>
    <property type="project" value="TreeGrafter"/>
</dbReference>
<evidence type="ECO:0000256" key="3">
    <source>
        <dbReference type="ARBA" id="ARBA00022517"/>
    </source>
</evidence>
<dbReference type="GO" id="GO:0030490">
    <property type="term" value="P:maturation of SSU-rRNA"/>
    <property type="evidence" value="ECO:0007669"/>
    <property type="project" value="TreeGrafter"/>
</dbReference>
<comment type="caution">
    <text evidence="9">The sequence shown here is derived from an EMBL/GenBank/DDBJ whole genome shotgun (WGS) entry which is preliminary data.</text>
</comment>
<keyword evidence="5" id="KW-0539">Nucleus</keyword>
<keyword evidence="3" id="KW-0690">Ribosome biogenesis</keyword>
<evidence type="ECO:0000256" key="6">
    <source>
        <dbReference type="ARBA" id="ARBA00024695"/>
    </source>
</evidence>
<evidence type="ECO:0000256" key="4">
    <source>
        <dbReference type="ARBA" id="ARBA00022552"/>
    </source>
</evidence>
<dbReference type="GO" id="GO:0032040">
    <property type="term" value="C:small-subunit processome"/>
    <property type="evidence" value="ECO:0007669"/>
    <property type="project" value="InterPro"/>
</dbReference>
<proteinExistence type="inferred from homology"/>
<evidence type="ECO:0000256" key="5">
    <source>
        <dbReference type="ARBA" id="ARBA00023242"/>
    </source>
</evidence>
<dbReference type="InterPro" id="IPR007276">
    <property type="entry name" value="Nop14"/>
</dbReference>
<keyword evidence="7" id="KW-0175">Coiled coil</keyword>
<accession>A0A0L7LLR6</accession>
<feature type="compositionally biased region" description="Basic and acidic residues" evidence="8">
    <location>
        <begin position="446"/>
        <end position="457"/>
    </location>
</feature>
<feature type="region of interest" description="Disordered" evidence="8">
    <location>
        <begin position="44"/>
        <end position="67"/>
    </location>
</feature>
<dbReference type="Proteomes" id="UP000037510">
    <property type="component" value="Unassembled WGS sequence"/>
</dbReference>
<feature type="region of interest" description="Disordered" evidence="8">
    <location>
        <begin position="1"/>
        <end position="31"/>
    </location>
</feature>
<feature type="compositionally biased region" description="Basic and acidic residues" evidence="8">
    <location>
        <begin position="231"/>
        <end position="245"/>
    </location>
</feature>
<dbReference type="EMBL" id="JTDY01000666">
    <property type="protein sequence ID" value="KOB76289.1"/>
    <property type="molecule type" value="Genomic_DNA"/>
</dbReference>
<comment type="function">
    <text evidence="6">Involved in nucleolar processing of pre-18S ribosomal RNA. Has a role in the nuclear export of 40S pre-ribosomal subunit to the cytoplasm.</text>
</comment>
<feature type="compositionally biased region" description="Acidic residues" evidence="8">
    <location>
        <begin position="359"/>
        <end position="369"/>
    </location>
</feature>
<evidence type="ECO:0000256" key="7">
    <source>
        <dbReference type="SAM" id="Coils"/>
    </source>
</evidence>
<dbReference type="PANTHER" id="PTHR23183">
    <property type="entry name" value="NOP14"/>
    <property type="match status" value="1"/>
</dbReference>
<organism evidence="9 10">
    <name type="scientific">Operophtera brumata</name>
    <name type="common">Winter moth</name>
    <name type="synonym">Phalaena brumata</name>
    <dbReference type="NCBI Taxonomy" id="104452"/>
    <lineage>
        <taxon>Eukaryota</taxon>
        <taxon>Metazoa</taxon>
        <taxon>Ecdysozoa</taxon>
        <taxon>Arthropoda</taxon>
        <taxon>Hexapoda</taxon>
        <taxon>Insecta</taxon>
        <taxon>Pterygota</taxon>
        <taxon>Neoptera</taxon>
        <taxon>Endopterygota</taxon>
        <taxon>Lepidoptera</taxon>
        <taxon>Glossata</taxon>
        <taxon>Ditrysia</taxon>
        <taxon>Geometroidea</taxon>
        <taxon>Geometridae</taxon>
        <taxon>Larentiinae</taxon>
        <taxon>Operophtera</taxon>
    </lineage>
</organism>
<feature type="region of interest" description="Disordered" evidence="8">
    <location>
        <begin position="231"/>
        <end position="471"/>
    </location>
</feature>
<feature type="compositionally biased region" description="Acidic residues" evidence="8">
    <location>
        <begin position="291"/>
        <end position="303"/>
    </location>
</feature>